<evidence type="ECO:0000256" key="2">
    <source>
        <dbReference type="ARBA" id="ARBA00022649"/>
    </source>
</evidence>
<dbReference type="Proteomes" id="UP000549882">
    <property type="component" value="Unassembled WGS sequence"/>
</dbReference>
<dbReference type="Pfam" id="PF04221">
    <property type="entry name" value="RelB"/>
    <property type="match status" value="1"/>
</dbReference>
<evidence type="ECO:0000313" key="4">
    <source>
        <dbReference type="Proteomes" id="UP000549882"/>
    </source>
</evidence>
<name>A0A7W9D1M9_9HYPH</name>
<dbReference type="PANTHER" id="PTHR38781">
    <property type="entry name" value="ANTITOXIN DINJ-RELATED"/>
    <property type="match status" value="1"/>
</dbReference>
<organism evidence="3 4">
    <name type="scientific">Rhizobium paranaense</name>
    <dbReference type="NCBI Taxonomy" id="1650438"/>
    <lineage>
        <taxon>Bacteria</taxon>
        <taxon>Pseudomonadati</taxon>
        <taxon>Pseudomonadota</taxon>
        <taxon>Alphaproteobacteria</taxon>
        <taxon>Hyphomicrobiales</taxon>
        <taxon>Rhizobiaceae</taxon>
        <taxon>Rhizobium/Agrobacterium group</taxon>
        <taxon>Rhizobium</taxon>
    </lineage>
</organism>
<protein>
    <submittedName>
        <fullName evidence="3">DNA-damage-inducible protein J</fullName>
    </submittedName>
</protein>
<dbReference type="NCBIfam" id="TIGR02384">
    <property type="entry name" value="RelB_DinJ"/>
    <property type="match status" value="1"/>
</dbReference>
<dbReference type="AlphaFoldDB" id="A0A7W9D1M9"/>
<keyword evidence="2" id="KW-1277">Toxin-antitoxin system</keyword>
<comment type="similarity">
    <text evidence="1">Belongs to the RelB/DinJ antitoxin family.</text>
</comment>
<dbReference type="Gene3D" id="6.20.450.20">
    <property type="match status" value="1"/>
</dbReference>
<keyword evidence="4" id="KW-1185">Reference proteome</keyword>
<dbReference type="GO" id="GO:0006351">
    <property type="term" value="P:DNA-templated transcription"/>
    <property type="evidence" value="ECO:0007669"/>
    <property type="project" value="TreeGrafter"/>
</dbReference>
<evidence type="ECO:0000313" key="3">
    <source>
        <dbReference type="EMBL" id="MBB5574489.1"/>
    </source>
</evidence>
<accession>A0A7W9D1M9</accession>
<dbReference type="Gene3D" id="1.10.1220.10">
    <property type="entry name" value="Met repressor-like"/>
    <property type="match status" value="1"/>
</dbReference>
<reference evidence="3 4" key="1">
    <citation type="submission" date="2020-08" db="EMBL/GenBank/DDBJ databases">
        <title>Genomic Encyclopedia of Type Strains, Phase IV (KMG-V): Genome sequencing to study the core and pangenomes of soil and plant-associated prokaryotes.</title>
        <authorList>
            <person name="Whitman W."/>
        </authorList>
    </citation>
    <scope>NUCLEOTIDE SEQUENCE [LARGE SCALE GENOMIC DNA]</scope>
    <source>
        <strain evidence="3 4">SEMIA 4064</strain>
    </source>
</reference>
<comment type="caution">
    <text evidence="3">The sequence shown here is derived from an EMBL/GenBank/DDBJ whole genome shotgun (WGS) entry which is preliminary data.</text>
</comment>
<evidence type="ECO:0000256" key="1">
    <source>
        <dbReference type="ARBA" id="ARBA00010562"/>
    </source>
</evidence>
<proteinExistence type="inferred from homology"/>
<dbReference type="InterPro" id="IPR013321">
    <property type="entry name" value="Arc_rbn_hlx_hlx"/>
</dbReference>
<dbReference type="EMBL" id="JACHBI010000005">
    <property type="protein sequence ID" value="MBB5574489.1"/>
    <property type="molecule type" value="Genomic_DNA"/>
</dbReference>
<dbReference type="RefSeq" id="WP_183938172.1">
    <property type="nucleotide sequence ID" value="NZ_JACHBI010000005.1"/>
</dbReference>
<gene>
    <name evidence="3" type="ORF">GGD50_003116</name>
</gene>
<dbReference type="PANTHER" id="PTHR38781:SF1">
    <property type="entry name" value="ANTITOXIN DINJ-RELATED"/>
    <property type="match status" value="1"/>
</dbReference>
<dbReference type="GO" id="GO:0006355">
    <property type="term" value="P:regulation of DNA-templated transcription"/>
    <property type="evidence" value="ECO:0007669"/>
    <property type="project" value="InterPro"/>
</dbReference>
<sequence length="101" mass="11148">MARNALVQMRIDAEIMERATAVLEGAGLTVSDAIRILLTRTANEGALPLDFVISSDAHDAWLRAKVLQTLEDVRPDINDADAERYFAQPQAAPPRAVVRRH</sequence>
<dbReference type="InterPro" id="IPR007337">
    <property type="entry name" value="RelB/DinJ"/>
</dbReference>